<dbReference type="InterPro" id="IPR019408">
    <property type="entry name" value="7TM_GPCR_serpentine_rcpt_Srab"/>
</dbReference>
<keyword evidence="5 6" id="KW-0472">Membrane</keyword>
<comment type="subcellular location">
    <subcellularLocation>
        <location evidence="1">Membrane</location>
        <topology evidence="1">Multi-pass membrane protein</topology>
    </subcellularLocation>
</comment>
<proteinExistence type="inferred from homology"/>
<evidence type="ECO:0000256" key="2">
    <source>
        <dbReference type="ARBA" id="ARBA00006860"/>
    </source>
</evidence>
<dbReference type="GO" id="GO:0004888">
    <property type="term" value="F:transmembrane signaling receptor activity"/>
    <property type="evidence" value="ECO:0007669"/>
    <property type="project" value="InterPro"/>
</dbReference>
<keyword evidence="4 6" id="KW-1133">Transmembrane helix</keyword>
<evidence type="ECO:0000256" key="6">
    <source>
        <dbReference type="SAM" id="Phobius"/>
    </source>
</evidence>
<evidence type="ECO:0000256" key="4">
    <source>
        <dbReference type="ARBA" id="ARBA00022989"/>
    </source>
</evidence>
<evidence type="ECO:0000313" key="7">
    <source>
        <dbReference type="Proteomes" id="UP000025227"/>
    </source>
</evidence>
<evidence type="ECO:0000256" key="1">
    <source>
        <dbReference type="ARBA" id="ARBA00004141"/>
    </source>
</evidence>
<dbReference type="Pfam" id="PF10292">
    <property type="entry name" value="7TM_GPCR_Srab"/>
    <property type="match status" value="1"/>
</dbReference>
<reference evidence="8" key="1">
    <citation type="submission" date="2020-12" db="UniProtKB">
        <authorList>
            <consortium name="WormBaseParasite"/>
        </authorList>
    </citation>
    <scope>IDENTIFICATION</scope>
    <source>
        <strain evidence="8">MHco3</strain>
    </source>
</reference>
<feature type="transmembrane region" description="Helical" evidence="6">
    <location>
        <begin position="131"/>
        <end position="153"/>
    </location>
</feature>
<dbReference type="PRINTS" id="PR00699">
    <property type="entry name" value="TMPROTEINSRB"/>
</dbReference>
<dbReference type="AlphaFoldDB" id="A0A7I4YPZ5"/>
<feature type="transmembrane region" description="Helical" evidence="6">
    <location>
        <begin position="44"/>
        <end position="65"/>
    </location>
</feature>
<evidence type="ECO:0000313" key="8">
    <source>
        <dbReference type="WBParaSite" id="HCON_00122100-00001"/>
    </source>
</evidence>
<dbReference type="OrthoDB" id="5847472at2759"/>
<dbReference type="WBParaSite" id="HCON_00122100-00001">
    <property type="protein sequence ID" value="HCON_00122100-00001"/>
    <property type="gene ID" value="HCON_00122100"/>
</dbReference>
<feature type="transmembrane region" description="Helical" evidence="6">
    <location>
        <begin position="174"/>
        <end position="200"/>
    </location>
</feature>
<comment type="similarity">
    <text evidence="2">Belongs to the nematode receptor-like protein srb family.</text>
</comment>
<sequence length="225" mass="25992">MLYIFLSLSCLTFDVSNIIAKVHHLTVSFLFKTPCEIMMPKAFLIATSFPLFYSIGTAQFAQMSMIVERWIAIIFVGDYESGYKKLGPALIAATVIINCCSMYIMYYGETFEVPQWNARLMPSTTYPRSSVVLWTFLALNFISLLVTITLYFFNRKRRRTTTLSSKFQSNENTIALNLLFMTSSLQFVTLLITQVCGLYLRTYQVNNPLRFAYRENFDRCSSLLR</sequence>
<dbReference type="Proteomes" id="UP000025227">
    <property type="component" value="Unplaced"/>
</dbReference>
<feature type="transmembrane region" description="Helical" evidence="6">
    <location>
        <begin position="86"/>
        <end position="106"/>
    </location>
</feature>
<protein>
    <submittedName>
        <fullName evidence="8">Serpentine Receptor, class T</fullName>
    </submittedName>
</protein>
<dbReference type="PANTHER" id="PTHR31216:SF11">
    <property type="entry name" value="SERPENTINE RECEPTOR CLASS BETA-16-RELATED"/>
    <property type="match status" value="1"/>
</dbReference>
<evidence type="ECO:0000256" key="3">
    <source>
        <dbReference type="ARBA" id="ARBA00022692"/>
    </source>
</evidence>
<dbReference type="GO" id="GO:0007606">
    <property type="term" value="P:sensory perception of chemical stimulus"/>
    <property type="evidence" value="ECO:0007669"/>
    <property type="project" value="InterPro"/>
</dbReference>
<dbReference type="InterPro" id="IPR002184">
    <property type="entry name" value="7TM_GPCR_serpentine_rcpt_Srb"/>
</dbReference>
<accession>A0A7I4YPZ5</accession>
<evidence type="ECO:0000256" key="5">
    <source>
        <dbReference type="ARBA" id="ARBA00023136"/>
    </source>
</evidence>
<keyword evidence="7" id="KW-1185">Reference proteome</keyword>
<organism evidence="7 8">
    <name type="scientific">Haemonchus contortus</name>
    <name type="common">Barber pole worm</name>
    <dbReference type="NCBI Taxonomy" id="6289"/>
    <lineage>
        <taxon>Eukaryota</taxon>
        <taxon>Metazoa</taxon>
        <taxon>Ecdysozoa</taxon>
        <taxon>Nematoda</taxon>
        <taxon>Chromadorea</taxon>
        <taxon>Rhabditida</taxon>
        <taxon>Rhabditina</taxon>
        <taxon>Rhabditomorpha</taxon>
        <taxon>Strongyloidea</taxon>
        <taxon>Trichostrongylidae</taxon>
        <taxon>Haemonchus</taxon>
    </lineage>
</organism>
<keyword evidence="3 6" id="KW-0812">Transmembrane</keyword>
<name>A0A7I4YPZ5_HAECO</name>
<dbReference type="PANTHER" id="PTHR31216">
    <property type="entry name" value="SERPENTINE RECEPTOR CLASS BETA-1-RELATED-RELATED"/>
    <property type="match status" value="1"/>
</dbReference>
<dbReference type="GO" id="GO:0016020">
    <property type="term" value="C:membrane"/>
    <property type="evidence" value="ECO:0007669"/>
    <property type="project" value="InterPro"/>
</dbReference>